<feature type="compositionally biased region" description="Polar residues" evidence="1">
    <location>
        <begin position="1"/>
        <end position="12"/>
    </location>
</feature>
<gene>
    <name evidence="2" type="ORF">CDAR_225631</name>
</gene>
<proteinExistence type="predicted"/>
<keyword evidence="3" id="KW-1185">Reference proteome</keyword>
<feature type="compositionally biased region" description="Polar residues" evidence="1">
    <location>
        <begin position="85"/>
        <end position="104"/>
    </location>
</feature>
<feature type="region of interest" description="Disordered" evidence="1">
    <location>
        <begin position="75"/>
        <end position="104"/>
    </location>
</feature>
<dbReference type="EMBL" id="BPLQ01011152">
    <property type="protein sequence ID" value="GIY56029.1"/>
    <property type="molecule type" value="Genomic_DNA"/>
</dbReference>
<dbReference type="AlphaFoldDB" id="A0AAV4UEC5"/>
<name>A0AAV4UEC5_9ARAC</name>
<protein>
    <submittedName>
        <fullName evidence="2">Uncharacterized protein</fullName>
    </submittedName>
</protein>
<accession>A0AAV4UEC5</accession>
<feature type="region of interest" description="Disordered" evidence="1">
    <location>
        <begin position="1"/>
        <end position="27"/>
    </location>
</feature>
<evidence type="ECO:0000256" key="1">
    <source>
        <dbReference type="SAM" id="MobiDB-lite"/>
    </source>
</evidence>
<comment type="caution">
    <text evidence="2">The sequence shown here is derived from an EMBL/GenBank/DDBJ whole genome shotgun (WGS) entry which is preliminary data.</text>
</comment>
<sequence length="104" mass="11435">MFTSTLLQNSGIQVHEEDQMQSGSLGNKKNRVCAQIRQFGMPTLFLTLSAAISCANNANTKMQIPMGSEAFCVPHSVTHEDSTHSESPSNNKWNKPRSNSKPAR</sequence>
<reference evidence="2 3" key="1">
    <citation type="submission" date="2021-06" db="EMBL/GenBank/DDBJ databases">
        <title>Caerostris darwini draft genome.</title>
        <authorList>
            <person name="Kono N."/>
            <person name="Arakawa K."/>
        </authorList>
    </citation>
    <scope>NUCLEOTIDE SEQUENCE [LARGE SCALE GENOMIC DNA]</scope>
</reference>
<evidence type="ECO:0000313" key="3">
    <source>
        <dbReference type="Proteomes" id="UP001054837"/>
    </source>
</evidence>
<evidence type="ECO:0000313" key="2">
    <source>
        <dbReference type="EMBL" id="GIY56029.1"/>
    </source>
</evidence>
<organism evidence="2 3">
    <name type="scientific">Caerostris darwini</name>
    <dbReference type="NCBI Taxonomy" id="1538125"/>
    <lineage>
        <taxon>Eukaryota</taxon>
        <taxon>Metazoa</taxon>
        <taxon>Ecdysozoa</taxon>
        <taxon>Arthropoda</taxon>
        <taxon>Chelicerata</taxon>
        <taxon>Arachnida</taxon>
        <taxon>Araneae</taxon>
        <taxon>Araneomorphae</taxon>
        <taxon>Entelegynae</taxon>
        <taxon>Araneoidea</taxon>
        <taxon>Araneidae</taxon>
        <taxon>Caerostris</taxon>
    </lineage>
</organism>
<dbReference type="Proteomes" id="UP001054837">
    <property type="component" value="Unassembled WGS sequence"/>
</dbReference>